<name>J3LMZ6_ORYBR</name>
<keyword evidence="2" id="KW-1185">Reference proteome</keyword>
<protein>
    <submittedName>
        <fullName evidence="1">Uncharacterized protein</fullName>
    </submittedName>
</protein>
<reference evidence="1" key="2">
    <citation type="submission" date="2013-04" db="UniProtKB">
        <authorList>
            <consortium name="EnsemblPlants"/>
        </authorList>
    </citation>
    <scope>IDENTIFICATION</scope>
</reference>
<reference evidence="1" key="1">
    <citation type="journal article" date="2013" name="Nat. Commun.">
        <title>Whole-genome sequencing of Oryza brachyantha reveals mechanisms underlying Oryza genome evolution.</title>
        <authorList>
            <person name="Chen J."/>
            <person name="Huang Q."/>
            <person name="Gao D."/>
            <person name="Wang J."/>
            <person name="Lang Y."/>
            <person name="Liu T."/>
            <person name="Li B."/>
            <person name="Bai Z."/>
            <person name="Luis Goicoechea J."/>
            <person name="Liang C."/>
            <person name="Chen C."/>
            <person name="Zhang W."/>
            <person name="Sun S."/>
            <person name="Liao Y."/>
            <person name="Zhang X."/>
            <person name="Yang L."/>
            <person name="Song C."/>
            <person name="Wang M."/>
            <person name="Shi J."/>
            <person name="Liu G."/>
            <person name="Liu J."/>
            <person name="Zhou H."/>
            <person name="Zhou W."/>
            <person name="Yu Q."/>
            <person name="An N."/>
            <person name="Chen Y."/>
            <person name="Cai Q."/>
            <person name="Wang B."/>
            <person name="Liu B."/>
            <person name="Min J."/>
            <person name="Huang Y."/>
            <person name="Wu H."/>
            <person name="Li Z."/>
            <person name="Zhang Y."/>
            <person name="Yin Y."/>
            <person name="Song W."/>
            <person name="Jiang J."/>
            <person name="Jackson S.A."/>
            <person name="Wing R.A."/>
            <person name="Wang J."/>
            <person name="Chen M."/>
        </authorList>
    </citation>
    <scope>NUCLEOTIDE SEQUENCE [LARGE SCALE GENOMIC DNA]</scope>
    <source>
        <strain evidence="1">cv. IRGC 101232</strain>
    </source>
</reference>
<organism evidence="1">
    <name type="scientific">Oryza brachyantha</name>
    <name type="common">malo sina</name>
    <dbReference type="NCBI Taxonomy" id="4533"/>
    <lineage>
        <taxon>Eukaryota</taxon>
        <taxon>Viridiplantae</taxon>
        <taxon>Streptophyta</taxon>
        <taxon>Embryophyta</taxon>
        <taxon>Tracheophyta</taxon>
        <taxon>Spermatophyta</taxon>
        <taxon>Magnoliopsida</taxon>
        <taxon>Liliopsida</taxon>
        <taxon>Poales</taxon>
        <taxon>Poaceae</taxon>
        <taxon>BOP clade</taxon>
        <taxon>Oryzoideae</taxon>
        <taxon>Oryzeae</taxon>
        <taxon>Oryzinae</taxon>
        <taxon>Oryza</taxon>
    </lineage>
</organism>
<evidence type="ECO:0000313" key="2">
    <source>
        <dbReference type="Proteomes" id="UP000006038"/>
    </source>
</evidence>
<sequence length="75" mass="8707">MHHSYTRHVYAWLLTEMNEVVVCTIQRAPVQNLSNRQDFRPIVAVIFQVSRKIGSQWFQLKSRSLASCISVCQIS</sequence>
<dbReference type="HOGENOM" id="CLU_2675038_0_0_1"/>
<proteinExistence type="predicted"/>
<dbReference type="Gramene" id="OB03G24220.1">
    <property type="protein sequence ID" value="OB03G24220.1"/>
    <property type="gene ID" value="OB03G24220"/>
</dbReference>
<dbReference type="EnsemblPlants" id="OB03G24220.1">
    <property type="protein sequence ID" value="OB03G24220.1"/>
    <property type="gene ID" value="OB03G24220"/>
</dbReference>
<dbReference type="Proteomes" id="UP000006038">
    <property type="component" value="Chromosome 3"/>
</dbReference>
<accession>J3LMZ6</accession>
<evidence type="ECO:0000313" key="1">
    <source>
        <dbReference type="EnsemblPlants" id="OB03G24220.1"/>
    </source>
</evidence>
<dbReference type="AlphaFoldDB" id="J3LMZ6"/>